<gene>
    <name evidence="2" type="ORF">PCOR1329_LOCUS21223</name>
</gene>
<dbReference type="EMBL" id="CAUYUJ010006960">
    <property type="protein sequence ID" value="CAK0819172.1"/>
    <property type="molecule type" value="Genomic_DNA"/>
</dbReference>
<protein>
    <submittedName>
        <fullName evidence="2">Uncharacterized protein</fullName>
    </submittedName>
</protein>
<name>A0ABN9RJ76_9DINO</name>
<keyword evidence="3" id="KW-1185">Reference proteome</keyword>
<organism evidence="2 3">
    <name type="scientific">Prorocentrum cordatum</name>
    <dbReference type="NCBI Taxonomy" id="2364126"/>
    <lineage>
        <taxon>Eukaryota</taxon>
        <taxon>Sar</taxon>
        <taxon>Alveolata</taxon>
        <taxon>Dinophyceae</taxon>
        <taxon>Prorocentrales</taxon>
        <taxon>Prorocentraceae</taxon>
        <taxon>Prorocentrum</taxon>
    </lineage>
</organism>
<dbReference type="Gene3D" id="1.20.5.300">
    <property type="match status" value="1"/>
</dbReference>
<proteinExistence type="predicted"/>
<sequence length="177" mass="19547">MQQKLDAFQYGLEQKESALHHLQRSVDRTAAELNHVTEEAEIQREAVEARLDEITLKVGQARADAEVRVRALELQHHELTDELWGEETGLAKVTGELKKTNLAFASLQEAVALLQSSKAEAAALEVLRHEAASMVNDANLSVAAMRQSVGNVVNDVREHFRTASQTIAAHNATFITE</sequence>
<evidence type="ECO:0000313" key="3">
    <source>
        <dbReference type="Proteomes" id="UP001189429"/>
    </source>
</evidence>
<comment type="caution">
    <text evidence="2">The sequence shown here is derived from an EMBL/GenBank/DDBJ whole genome shotgun (WGS) entry which is preliminary data.</text>
</comment>
<dbReference type="Proteomes" id="UP001189429">
    <property type="component" value="Unassembled WGS sequence"/>
</dbReference>
<keyword evidence="1" id="KW-0175">Coiled coil</keyword>
<evidence type="ECO:0000256" key="1">
    <source>
        <dbReference type="SAM" id="Coils"/>
    </source>
</evidence>
<reference evidence="2" key="1">
    <citation type="submission" date="2023-10" db="EMBL/GenBank/DDBJ databases">
        <authorList>
            <person name="Chen Y."/>
            <person name="Shah S."/>
            <person name="Dougan E. K."/>
            <person name="Thang M."/>
            <person name="Chan C."/>
        </authorList>
    </citation>
    <scope>NUCLEOTIDE SEQUENCE [LARGE SCALE GENOMIC DNA]</scope>
</reference>
<feature type="non-terminal residue" evidence="2">
    <location>
        <position position="177"/>
    </location>
</feature>
<evidence type="ECO:0000313" key="2">
    <source>
        <dbReference type="EMBL" id="CAK0819172.1"/>
    </source>
</evidence>
<feature type="coiled-coil region" evidence="1">
    <location>
        <begin position="12"/>
        <end position="82"/>
    </location>
</feature>
<accession>A0ABN9RJ76</accession>